<dbReference type="AlphaFoldDB" id="A0A367IPX5"/>
<organism evidence="1 2">
    <name type="scientific">Rhizopus azygosporus</name>
    <name type="common">Rhizopus microsporus var. azygosporus</name>
    <dbReference type="NCBI Taxonomy" id="86630"/>
    <lineage>
        <taxon>Eukaryota</taxon>
        <taxon>Fungi</taxon>
        <taxon>Fungi incertae sedis</taxon>
        <taxon>Mucoromycota</taxon>
        <taxon>Mucoromycotina</taxon>
        <taxon>Mucoromycetes</taxon>
        <taxon>Mucorales</taxon>
        <taxon>Mucorineae</taxon>
        <taxon>Rhizopodaceae</taxon>
        <taxon>Rhizopus</taxon>
    </lineage>
</organism>
<dbReference type="Proteomes" id="UP000252139">
    <property type="component" value="Unassembled WGS sequence"/>
</dbReference>
<reference evidence="1 2" key="1">
    <citation type="journal article" date="2018" name="G3 (Bethesda)">
        <title>Phylogenetic and Phylogenomic Definition of Rhizopus Species.</title>
        <authorList>
            <person name="Gryganskyi A.P."/>
            <person name="Golan J."/>
            <person name="Dolatabadi S."/>
            <person name="Mondo S."/>
            <person name="Robb S."/>
            <person name="Idnurm A."/>
            <person name="Muszewska A."/>
            <person name="Steczkiewicz K."/>
            <person name="Masonjones S."/>
            <person name="Liao H.L."/>
            <person name="Gajdeczka M.T."/>
            <person name="Anike F."/>
            <person name="Vuek A."/>
            <person name="Anishchenko I.M."/>
            <person name="Voigt K."/>
            <person name="de Hoog G.S."/>
            <person name="Smith M.E."/>
            <person name="Heitman J."/>
            <person name="Vilgalys R."/>
            <person name="Stajich J.E."/>
        </authorList>
    </citation>
    <scope>NUCLEOTIDE SEQUENCE [LARGE SCALE GENOMIC DNA]</scope>
    <source>
        <strain evidence="1 2">CBS 357.93</strain>
    </source>
</reference>
<sequence length="88" mass="10174">EPIRDVVIESASEPLRTHRSHPSQIYSLTFSFFVKVFLLHPSEYTSLTPKGVHQESPYTRSPEYHVPTLKKSLSSNMTSIQSICRRKR</sequence>
<protein>
    <submittedName>
        <fullName evidence="1">Uncharacterized protein</fullName>
    </submittedName>
</protein>
<proteinExistence type="predicted"/>
<evidence type="ECO:0000313" key="1">
    <source>
        <dbReference type="EMBL" id="RCH79551.1"/>
    </source>
</evidence>
<comment type="caution">
    <text evidence="1">The sequence shown here is derived from an EMBL/GenBank/DDBJ whole genome shotgun (WGS) entry which is preliminary data.</text>
</comment>
<evidence type="ECO:0000313" key="2">
    <source>
        <dbReference type="Proteomes" id="UP000252139"/>
    </source>
</evidence>
<keyword evidence="2" id="KW-1185">Reference proteome</keyword>
<name>A0A367IPX5_RHIAZ</name>
<feature type="non-terminal residue" evidence="1">
    <location>
        <position position="1"/>
    </location>
</feature>
<accession>A0A367IPX5</accession>
<dbReference type="EMBL" id="PJQL01004426">
    <property type="protein sequence ID" value="RCH79551.1"/>
    <property type="molecule type" value="Genomic_DNA"/>
</dbReference>
<gene>
    <name evidence="1" type="ORF">CU097_001865</name>
</gene>